<dbReference type="EMBL" id="BHZD01000001">
    <property type="protein sequence ID" value="GCD40812.1"/>
    <property type="molecule type" value="Genomic_DNA"/>
</dbReference>
<organism evidence="2 3">
    <name type="scientific">Streptomyces paromomycinus</name>
    <name type="common">Streptomyces rimosus subsp. paromomycinus</name>
    <dbReference type="NCBI Taxonomy" id="92743"/>
    <lineage>
        <taxon>Bacteria</taxon>
        <taxon>Bacillati</taxon>
        <taxon>Actinomycetota</taxon>
        <taxon>Actinomycetes</taxon>
        <taxon>Kitasatosporales</taxon>
        <taxon>Streptomycetaceae</taxon>
        <taxon>Streptomyces</taxon>
    </lineage>
</organism>
<proteinExistence type="predicted"/>
<dbReference type="InterPro" id="IPR010982">
    <property type="entry name" value="Lambda_DNA-bd_dom_sf"/>
</dbReference>
<dbReference type="GO" id="GO:0003677">
    <property type="term" value="F:DNA binding"/>
    <property type="evidence" value="ECO:0007669"/>
    <property type="project" value="InterPro"/>
</dbReference>
<dbReference type="AlphaFoldDB" id="A0A401VUR5"/>
<comment type="caution">
    <text evidence="2">The sequence shown here is derived from an EMBL/GenBank/DDBJ whole genome shotgun (WGS) entry which is preliminary data.</text>
</comment>
<gene>
    <name evidence="2" type="ORF">GKJPGBOP_00465</name>
</gene>
<evidence type="ECO:0000313" key="3">
    <source>
        <dbReference type="Proteomes" id="UP000286746"/>
    </source>
</evidence>
<keyword evidence="3" id="KW-1185">Reference proteome</keyword>
<accession>A0A401VUR5</accession>
<reference evidence="2 3" key="1">
    <citation type="submission" date="2018-11" db="EMBL/GenBank/DDBJ databases">
        <title>Whole genome sequence of Streptomyces paromomycinus NBRC 15454(T).</title>
        <authorList>
            <person name="Komaki H."/>
            <person name="Tamura T."/>
        </authorList>
    </citation>
    <scope>NUCLEOTIDE SEQUENCE [LARGE SCALE GENOMIC DNA]</scope>
    <source>
        <strain evidence="2 3">NBRC 15454</strain>
    </source>
</reference>
<protein>
    <recommendedName>
        <fullName evidence="1">HTH cro/C1-type domain-containing protein</fullName>
    </recommendedName>
</protein>
<evidence type="ECO:0000259" key="1">
    <source>
        <dbReference type="PROSITE" id="PS50943"/>
    </source>
</evidence>
<dbReference type="InterPro" id="IPR001387">
    <property type="entry name" value="Cro/C1-type_HTH"/>
</dbReference>
<sequence length="153" mass="16436">MPDPQARTPLADSLNRLFRDIRPQGPRGRTYTNDEVAHAVKNKDPDIRVSGAYLSALRTGAKKNPSTELLTSLALFFGVPAAYFLDAATAARTDAEIELAKVAHNLGVRQLALRALELTPEGLAAVTQIVEHVLATGAQSKPDSSHVAEPDQE</sequence>
<dbReference type="Proteomes" id="UP000286746">
    <property type="component" value="Unassembled WGS sequence"/>
</dbReference>
<feature type="domain" description="HTH cro/C1-type" evidence="1">
    <location>
        <begin position="49"/>
        <end position="84"/>
    </location>
</feature>
<dbReference type="Gene3D" id="1.10.260.40">
    <property type="entry name" value="lambda repressor-like DNA-binding domains"/>
    <property type="match status" value="1"/>
</dbReference>
<name>A0A401VUR5_STREY</name>
<evidence type="ECO:0000313" key="2">
    <source>
        <dbReference type="EMBL" id="GCD40812.1"/>
    </source>
</evidence>
<dbReference type="RefSeq" id="WP_174857113.1">
    <property type="nucleotide sequence ID" value="NZ_BHZD01000001.1"/>
</dbReference>
<dbReference type="PROSITE" id="PS50943">
    <property type="entry name" value="HTH_CROC1"/>
    <property type="match status" value="1"/>
</dbReference>